<evidence type="ECO:0000313" key="1">
    <source>
        <dbReference type="EMBL" id="KAH7416450.1"/>
    </source>
</evidence>
<dbReference type="EMBL" id="CM035419">
    <property type="protein sequence ID" value="KAH7416450.1"/>
    <property type="molecule type" value="Genomic_DNA"/>
</dbReference>
<accession>A0A8T2TAA6</accession>
<name>A0A8T2TAA6_CERRI</name>
<dbReference type="AlphaFoldDB" id="A0A8T2TAA6"/>
<dbReference type="InterPro" id="IPR012337">
    <property type="entry name" value="RNaseH-like_sf"/>
</dbReference>
<dbReference type="SUPFAM" id="SSF53098">
    <property type="entry name" value="Ribonuclease H-like"/>
    <property type="match status" value="1"/>
</dbReference>
<protein>
    <recommendedName>
        <fullName evidence="3">Integrase catalytic domain-containing protein</fullName>
    </recommendedName>
</protein>
<dbReference type="Gene3D" id="3.30.420.10">
    <property type="entry name" value="Ribonuclease H-like superfamily/Ribonuclease H"/>
    <property type="match status" value="1"/>
</dbReference>
<dbReference type="PANTHER" id="PTHR48475:SF1">
    <property type="entry name" value="RNASE H TYPE-1 DOMAIN-CONTAINING PROTEIN"/>
    <property type="match status" value="1"/>
</dbReference>
<dbReference type="OMA" id="FHERTEC"/>
<dbReference type="InterPro" id="IPR036397">
    <property type="entry name" value="RNaseH_sf"/>
</dbReference>
<dbReference type="Proteomes" id="UP000825935">
    <property type="component" value="Chromosome 14"/>
</dbReference>
<sequence>MFMKYKIFHKKSCAYYPRANGHAKSTNKVLISLLRKMCYLHPLTWGTTYLGVVWAYRMAFKVTTKHTPFQLVYGLEAIAQLEFMKGSSGVGHPKIGNLQVMSNINMNRLHQLEEKRTIADSTLEKEQMKRKAWHDRNLWKTEIKEGSLVLLYQPNLYNKKEKKLSTGWTGPYKVTKILPQGAVRLSTLDGTQIPLVIRSRLKPYRESE</sequence>
<comment type="caution">
    <text evidence="1">The sequence shown here is derived from an EMBL/GenBank/DDBJ whole genome shotgun (WGS) entry which is preliminary data.</text>
</comment>
<evidence type="ECO:0008006" key="3">
    <source>
        <dbReference type="Google" id="ProtNLM"/>
    </source>
</evidence>
<dbReference type="PANTHER" id="PTHR48475">
    <property type="entry name" value="RIBONUCLEASE H"/>
    <property type="match status" value="1"/>
</dbReference>
<dbReference type="GO" id="GO:0003676">
    <property type="term" value="F:nucleic acid binding"/>
    <property type="evidence" value="ECO:0007669"/>
    <property type="project" value="InterPro"/>
</dbReference>
<evidence type="ECO:0000313" key="2">
    <source>
        <dbReference type="Proteomes" id="UP000825935"/>
    </source>
</evidence>
<proteinExistence type="predicted"/>
<reference evidence="1" key="1">
    <citation type="submission" date="2021-08" db="EMBL/GenBank/DDBJ databases">
        <title>WGS assembly of Ceratopteris richardii.</title>
        <authorList>
            <person name="Marchant D.B."/>
            <person name="Chen G."/>
            <person name="Jenkins J."/>
            <person name="Shu S."/>
            <person name="Leebens-Mack J."/>
            <person name="Grimwood J."/>
            <person name="Schmutz J."/>
            <person name="Soltis P."/>
            <person name="Soltis D."/>
            <person name="Chen Z.-H."/>
        </authorList>
    </citation>
    <scope>NUCLEOTIDE SEQUENCE</scope>
    <source>
        <strain evidence="1">Whitten #5841</strain>
        <tissue evidence="1">Leaf</tissue>
    </source>
</reference>
<gene>
    <name evidence="1" type="ORF">KP509_14G092000</name>
</gene>
<organism evidence="1 2">
    <name type="scientific">Ceratopteris richardii</name>
    <name type="common">Triangle waterfern</name>
    <dbReference type="NCBI Taxonomy" id="49495"/>
    <lineage>
        <taxon>Eukaryota</taxon>
        <taxon>Viridiplantae</taxon>
        <taxon>Streptophyta</taxon>
        <taxon>Embryophyta</taxon>
        <taxon>Tracheophyta</taxon>
        <taxon>Polypodiopsida</taxon>
        <taxon>Polypodiidae</taxon>
        <taxon>Polypodiales</taxon>
        <taxon>Pteridineae</taxon>
        <taxon>Pteridaceae</taxon>
        <taxon>Parkerioideae</taxon>
        <taxon>Ceratopteris</taxon>
    </lineage>
</organism>
<dbReference type="OrthoDB" id="1637540at2759"/>
<keyword evidence="2" id="KW-1185">Reference proteome</keyword>